<organism evidence="2 3">
    <name type="scientific">Chaetomium fimeti</name>
    <dbReference type="NCBI Taxonomy" id="1854472"/>
    <lineage>
        <taxon>Eukaryota</taxon>
        <taxon>Fungi</taxon>
        <taxon>Dikarya</taxon>
        <taxon>Ascomycota</taxon>
        <taxon>Pezizomycotina</taxon>
        <taxon>Sordariomycetes</taxon>
        <taxon>Sordariomycetidae</taxon>
        <taxon>Sordariales</taxon>
        <taxon>Chaetomiaceae</taxon>
        <taxon>Chaetomium</taxon>
    </lineage>
</organism>
<accession>A0AAE0HQV1</accession>
<protein>
    <submittedName>
        <fullName evidence="2">Amidoligase enzyme-domain-containing protein</fullName>
    </submittedName>
</protein>
<comment type="caution">
    <text evidence="2">The sequence shown here is derived from an EMBL/GenBank/DDBJ whole genome shotgun (WGS) entry which is preliminary data.</text>
</comment>
<dbReference type="InterPro" id="IPR022025">
    <property type="entry name" value="Amidoligase_2"/>
</dbReference>
<evidence type="ECO:0000313" key="3">
    <source>
        <dbReference type="Proteomes" id="UP001278766"/>
    </source>
</evidence>
<feature type="compositionally biased region" description="Low complexity" evidence="1">
    <location>
        <begin position="313"/>
        <end position="340"/>
    </location>
</feature>
<reference evidence="2" key="1">
    <citation type="journal article" date="2023" name="Mol. Phylogenet. Evol.">
        <title>Genome-scale phylogeny and comparative genomics of the fungal order Sordariales.</title>
        <authorList>
            <person name="Hensen N."/>
            <person name="Bonometti L."/>
            <person name="Westerberg I."/>
            <person name="Brannstrom I.O."/>
            <person name="Guillou S."/>
            <person name="Cros-Aarteil S."/>
            <person name="Calhoun S."/>
            <person name="Haridas S."/>
            <person name="Kuo A."/>
            <person name="Mondo S."/>
            <person name="Pangilinan J."/>
            <person name="Riley R."/>
            <person name="LaButti K."/>
            <person name="Andreopoulos B."/>
            <person name="Lipzen A."/>
            <person name="Chen C."/>
            <person name="Yan M."/>
            <person name="Daum C."/>
            <person name="Ng V."/>
            <person name="Clum A."/>
            <person name="Steindorff A."/>
            <person name="Ohm R.A."/>
            <person name="Martin F."/>
            <person name="Silar P."/>
            <person name="Natvig D.O."/>
            <person name="Lalanne C."/>
            <person name="Gautier V."/>
            <person name="Ament-Velasquez S.L."/>
            <person name="Kruys A."/>
            <person name="Hutchinson M.I."/>
            <person name="Powell A.J."/>
            <person name="Barry K."/>
            <person name="Miller A.N."/>
            <person name="Grigoriev I.V."/>
            <person name="Debuchy R."/>
            <person name="Gladieux P."/>
            <person name="Hiltunen Thoren M."/>
            <person name="Johannesson H."/>
        </authorList>
    </citation>
    <scope>NUCLEOTIDE SEQUENCE</scope>
    <source>
        <strain evidence="2">CBS 168.71</strain>
    </source>
</reference>
<dbReference type="GeneID" id="87837134"/>
<dbReference type="Pfam" id="PF12224">
    <property type="entry name" value="Amidoligase_2"/>
    <property type="match status" value="1"/>
</dbReference>
<dbReference type="RefSeq" id="XP_062664231.1">
    <property type="nucleotide sequence ID" value="XM_062800186.1"/>
</dbReference>
<evidence type="ECO:0000256" key="1">
    <source>
        <dbReference type="SAM" id="MobiDB-lite"/>
    </source>
</evidence>
<reference evidence="2" key="2">
    <citation type="submission" date="2023-06" db="EMBL/GenBank/DDBJ databases">
        <authorList>
            <consortium name="Lawrence Berkeley National Laboratory"/>
            <person name="Haridas S."/>
            <person name="Hensen N."/>
            <person name="Bonometti L."/>
            <person name="Westerberg I."/>
            <person name="Brannstrom I.O."/>
            <person name="Guillou S."/>
            <person name="Cros-Aarteil S."/>
            <person name="Calhoun S."/>
            <person name="Kuo A."/>
            <person name="Mondo S."/>
            <person name="Pangilinan J."/>
            <person name="Riley R."/>
            <person name="Labutti K."/>
            <person name="Andreopoulos B."/>
            <person name="Lipzen A."/>
            <person name="Chen C."/>
            <person name="Yanf M."/>
            <person name="Daum C."/>
            <person name="Ng V."/>
            <person name="Clum A."/>
            <person name="Steindorff A."/>
            <person name="Ohm R."/>
            <person name="Martin F."/>
            <person name="Silar P."/>
            <person name="Natvig D."/>
            <person name="Lalanne C."/>
            <person name="Gautier V."/>
            <person name="Ament-Velasquez S.L."/>
            <person name="Kruys A."/>
            <person name="Hutchinson M.I."/>
            <person name="Powell A.J."/>
            <person name="Barry K."/>
            <person name="Miller A.N."/>
            <person name="Grigoriev I.V."/>
            <person name="Debuchy R."/>
            <person name="Gladieux P."/>
            <person name="Thoren M.H."/>
            <person name="Johannesson H."/>
        </authorList>
    </citation>
    <scope>NUCLEOTIDE SEQUENCE</scope>
    <source>
        <strain evidence="2">CBS 168.71</strain>
    </source>
</reference>
<name>A0AAE0HQV1_9PEZI</name>
<keyword evidence="3" id="KW-1185">Reference proteome</keyword>
<sequence>MASSSRTKTAPPAPKPLFGVEIEIYVKIKSSLADRIRERRYRDRATIQKYWLDWEFDLENGQGNLERKAKQRECVGQAIREIIDITLGDNHGWTCESDASLKEWALTAPPNPRKWWGIEIISPPMSVTKHWQEEIELIFSAVGKHFDFWTNECCACHVHVSPGPTKRTKYTTAQLVKMAKGAYFWEDAFYDLLPPERRNNRLGTVELRRQAGVASAMTAIHRILFALTLHISAFRYDFDGVRTRKTRPDSAELIRELAGCIKKLPSDTCHGSRFVGFLNWCQESYANNCCFTEEQINARERALRNGTTPPNQRSSRAPAASSSTTASRPSTPAATTTLPSRPAPRRADPPRSGSRTRLPSQQIPGSSAPTAHLVSSSGGTTRYEVREPPYREPPYGGSAQYGGTPQYGTPQYGTPQYGGSGYGTPGYGSSGYGAPGYGGRY</sequence>
<proteinExistence type="predicted"/>
<feature type="region of interest" description="Disordered" evidence="1">
    <location>
        <begin position="304"/>
        <end position="416"/>
    </location>
</feature>
<evidence type="ECO:0000313" key="2">
    <source>
        <dbReference type="EMBL" id="KAK3300717.1"/>
    </source>
</evidence>
<dbReference type="EMBL" id="JAUEPN010000001">
    <property type="protein sequence ID" value="KAK3300717.1"/>
    <property type="molecule type" value="Genomic_DNA"/>
</dbReference>
<dbReference type="AlphaFoldDB" id="A0AAE0HQV1"/>
<feature type="compositionally biased region" description="Polar residues" evidence="1">
    <location>
        <begin position="357"/>
        <end position="380"/>
    </location>
</feature>
<dbReference type="Proteomes" id="UP001278766">
    <property type="component" value="Unassembled WGS sequence"/>
</dbReference>
<gene>
    <name evidence="2" type="ORF">B0H64DRAFT_314031</name>
</gene>